<proteinExistence type="predicted"/>
<evidence type="ECO:0000313" key="1">
    <source>
        <dbReference type="EMBL" id="GFO89356.1"/>
    </source>
</evidence>
<organism evidence="1 2">
    <name type="scientific">Butyricicoccus faecihominis</name>
    <dbReference type="NCBI Taxonomy" id="1712515"/>
    <lineage>
        <taxon>Bacteria</taxon>
        <taxon>Bacillati</taxon>
        <taxon>Bacillota</taxon>
        <taxon>Clostridia</taxon>
        <taxon>Eubacteriales</taxon>
        <taxon>Butyricicoccaceae</taxon>
        <taxon>Butyricicoccus</taxon>
    </lineage>
</organism>
<dbReference type="EMBL" id="BLYJ01000043">
    <property type="protein sequence ID" value="GFO89356.1"/>
    <property type="molecule type" value="Genomic_DNA"/>
</dbReference>
<reference evidence="1 2" key="1">
    <citation type="submission" date="2020-06" db="EMBL/GenBank/DDBJ databases">
        <title>Characterization of fructooligosaccharide metabolism and fructooligosaccharide-degrading enzymes in human commensal butyrate producers.</title>
        <authorList>
            <person name="Tanno H."/>
            <person name="Fujii T."/>
            <person name="Hirano K."/>
            <person name="Maeno S."/>
            <person name="Tonozuka T."/>
            <person name="Sakamoto M."/>
            <person name="Ohkuma M."/>
            <person name="Tochio T."/>
            <person name="Endo A."/>
        </authorList>
    </citation>
    <scope>NUCLEOTIDE SEQUENCE [LARGE SCALE GENOMIC DNA]</scope>
    <source>
        <strain evidence="1 2">JCM 31056</strain>
    </source>
</reference>
<keyword evidence="2" id="KW-1185">Reference proteome</keyword>
<name>A0ABQ1E306_9FIRM</name>
<dbReference type="Proteomes" id="UP000620147">
    <property type="component" value="Unassembled WGS sequence"/>
</dbReference>
<dbReference type="RefSeq" id="WP_188886863.1">
    <property type="nucleotide sequence ID" value="NZ_BLYJ01000043.1"/>
</dbReference>
<gene>
    <name evidence="1" type="ORF">BUFA31_25200</name>
</gene>
<comment type="caution">
    <text evidence="1">The sequence shown here is derived from an EMBL/GenBank/DDBJ whole genome shotgun (WGS) entry which is preliminary data.</text>
</comment>
<protein>
    <submittedName>
        <fullName evidence="1">Uncharacterized protein</fullName>
    </submittedName>
</protein>
<accession>A0ABQ1E306</accession>
<evidence type="ECO:0000313" key="2">
    <source>
        <dbReference type="Proteomes" id="UP000620147"/>
    </source>
</evidence>
<sequence>MQYIHLPSGLRQYRTIKAAAIWPRQVKFAKAANYNIKLSISSVRISLVAEDDSPIAPQPECHHRSNLKSAFPLV</sequence>